<dbReference type="AlphaFoldDB" id="A0A7S8E8T8"/>
<evidence type="ECO:0000256" key="1">
    <source>
        <dbReference type="SAM" id="Phobius"/>
    </source>
</evidence>
<evidence type="ECO:0000313" key="2">
    <source>
        <dbReference type="EMBL" id="QPC82369.1"/>
    </source>
</evidence>
<reference evidence="2 3" key="1">
    <citation type="submission" date="2020-02" db="EMBL/GenBank/DDBJ databases">
        <authorList>
            <person name="Zheng R.K."/>
            <person name="Sun C.M."/>
        </authorList>
    </citation>
    <scope>NUCLEOTIDE SEQUENCE [LARGE SCALE GENOMIC DNA]</scope>
    <source>
        <strain evidence="3">rifampicinis</strain>
    </source>
</reference>
<keyword evidence="1" id="KW-1133">Transmembrane helix</keyword>
<proteinExistence type="predicted"/>
<dbReference type="EMBL" id="CP062983">
    <property type="protein sequence ID" value="QPC82369.1"/>
    <property type="molecule type" value="Genomic_DNA"/>
</dbReference>
<keyword evidence="1" id="KW-0472">Membrane</keyword>
<evidence type="ECO:0000313" key="3">
    <source>
        <dbReference type="Proteomes" id="UP000594468"/>
    </source>
</evidence>
<name>A0A7S8E8T8_9CHLR</name>
<keyword evidence="3" id="KW-1185">Reference proteome</keyword>
<dbReference type="KEGG" id="pmet:G4Y79_22230"/>
<dbReference type="RefSeq" id="WP_195170438.1">
    <property type="nucleotide sequence ID" value="NZ_CP062983.1"/>
</dbReference>
<gene>
    <name evidence="2" type="ORF">G4Y79_22230</name>
</gene>
<sequence length="129" mass="14032">MEEKKKKNQGRPCIHEIVLWLLDQLRESPVLTLTIAFSLFFALSISIVITVNIVVNSDLPPLVITGTPETMVPISPTLIPGMVTPTLQATSTLIRDTDFETTPQVTGTACSFRLSCFDTPTPTGTASSR</sequence>
<dbReference type="Proteomes" id="UP000594468">
    <property type="component" value="Chromosome"/>
</dbReference>
<feature type="transmembrane region" description="Helical" evidence="1">
    <location>
        <begin position="30"/>
        <end position="55"/>
    </location>
</feature>
<keyword evidence="1" id="KW-0812">Transmembrane</keyword>
<accession>A0A7S8E8T8</accession>
<organism evidence="2 3">
    <name type="scientific">Phototrophicus methaneseepsis</name>
    <dbReference type="NCBI Taxonomy" id="2710758"/>
    <lineage>
        <taxon>Bacteria</taxon>
        <taxon>Bacillati</taxon>
        <taxon>Chloroflexota</taxon>
        <taxon>Candidatus Thermofontia</taxon>
        <taxon>Phototrophicales</taxon>
        <taxon>Phototrophicaceae</taxon>
        <taxon>Phototrophicus</taxon>
    </lineage>
</organism>
<protein>
    <submittedName>
        <fullName evidence="2">Uncharacterized protein</fullName>
    </submittedName>
</protein>